<dbReference type="Gene3D" id="2.60.120.10">
    <property type="entry name" value="Jelly Rolls"/>
    <property type="match status" value="1"/>
</dbReference>
<proteinExistence type="predicted"/>
<sequence>MKIHSFRKSQGQKVTHYNSNFILSKIVKTEAMAQIGCFYLEAGDVVGAHEAAVPQMLLVVSGKGCVQGHESKDVLIEAGDAVFWSKGERHKTYTDTGMTAIVIESPEMAPSHYMSLKG</sequence>
<dbReference type="Pfam" id="PF07883">
    <property type="entry name" value="Cupin_2"/>
    <property type="match status" value="1"/>
</dbReference>
<reference evidence="3" key="1">
    <citation type="journal article" date="2019" name="Int. J. Syst. Evol. Microbiol.">
        <title>The Global Catalogue of Microorganisms (GCM) 10K type strain sequencing project: providing services to taxonomists for standard genome sequencing and annotation.</title>
        <authorList>
            <consortium name="The Broad Institute Genomics Platform"/>
            <consortium name="The Broad Institute Genome Sequencing Center for Infectious Disease"/>
            <person name="Wu L."/>
            <person name="Ma J."/>
        </authorList>
    </citation>
    <scope>NUCLEOTIDE SEQUENCE [LARGE SCALE GENOMIC DNA]</scope>
    <source>
        <strain evidence="3">CCM 7756</strain>
    </source>
</reference>
<dbReference type="InterPro" id="IPR013096">
    <property type="entry name" value="Cupin_2"/>
</dbReference>
<keyword evidence="3" id="KW-1185">Reference proteome</keyword>
<gene>
    <name evidence="2" type="ORF">ACFOEO_04630</name>
</gene>
<dbReference type="EMBL" id="JBHRVQ010000001">
    <property type="protein sequence ID" value="MFC3387885.1"/>
    <property type="molecule type" value="Genomic_DNA"/>
</dbReference>
<feature type="domain" description="Cupin type-2" evidence="1">
    <location>
        <begin position="40"/>
        <end position="99"/>
    </location>
</feature>
<dbReference type="RefSeq" id="WP_380652509.1">
    <property type="nucleotide sequence ID" value="NZ_JBHRVQ010000001.1"/>
</dbReference>
<dbReference type="Proteomes" id="UP001595637">
    <property type="component" value="Unassembled WGS sequence"/>
</dbReference>
<evidence type="ECO:0000313" key="2">
    <source>
        <dbReference type="EMBL" id="MFC3387885.1"/>
    </source>
</evidence>
<organism evidence="2 3">
    <name type="scientific">Salinicoccus sesuvii</name>
    <dbReference type="NCBI Taxonomy" id="868281"/>
    <lineage>
        <taxon>Bacteria</taxon>
        <taxon>Bacillati</taxon>
        <taxon>Bacillota</taxon>
        <taxon>Bacilli</taxon>
        <taxon>Bacillales</taxon>
        <taxon>Staphylococcaceae</taxon>
        <taxon>Salinicoccus</taxon>
    </lineage>
</organism>
<accession>A0ABV7N2R9</accession>
<protein>
    <submittedName>
        <fullName evidence="2">Cupin domain-containing protein</fullName>
    </submittedName>
</protein>
<evidence type="ECO:0000313" key="3">
    <source>
        <dbReference type="Proteomes" id="UP001595637"/>
    </source>
</evidence>
<dbReference type="SUPFAM" id="SSF51182">
    <property type="entry name" value="RmlC-like cupins"/>
    <property type="match status" value="1"/>
</dbReference>
<dbReference type="InterPro" id="IPR011051">
    <property type="entry name" value="RmlC_Cupin_sf"/>
</dbReference>
<evidence type="ECO:0000259" key="1">
    <source>
        <dbReference type="Pfam" id="PF07883"/>
    </source>
</evidence>
<comment type="caution">
    <text evidence="2">The sequence shown here is derived from an EMBL/GenBank/DDBJ whole genome shotgun (WGS) entry which is preliminary data.</text>
</comment>
<dbReference type="InterPro" id="IPR014710">
    <property type="entry name" value="RmlC-like_jellyroll"/>
</dbReference>
<name>A0ABV7N2R9_9STAP</name>